<dbReference type="PROSITE" id="PS50181">
    <property type="entry name" value="FBOX"/>
    <property type="match status" value="1"/>
</dbReference>
<evidence type="ECO:0000313" key="3">
    <source>
        <dbReference type="Proteomes" id="UP001385951"/>
    </source>
</evidence>
<keyword evidence="3" id="KW-1185">Reference proteome</keyword>
<proteinExistence type="predicted"/>
<comment type="caution">
    <text evidence="2">The sequence shown here is derived from an EMBL/GenBank/DDBJ whole genome shotgun (WGS) entry which is preliminary data.</text>
</comment>
<name>A0AAW0GEA8_9APHY</name>
<dbReference type="SUPFAM" id="SSF52047">
    <property type="entry name" value="RNI-like"/>
    <property type="match status" value="1"/>
</dbReference>
<evidence type="ECO:0000313" key="2">
    <source>
        <dbReference type="EMBL" id="KAK7688272.1"/>
    </source>
</evidence>
<protein>
    <recommendedName>
        <fullName evidence="1">F-box domain-containing protein</fullName>
    </recommendedName>
</protein>
<evidence type="ECO:0000259" key="1">
    <source>
        <dbReference type="PROSITE" id="PS50181"/>
    </source>
</evidence>
<organism evidence="2 3">
    <name type="scientific">Cerrena zonata</name>
    <dbReference type="NCBI Taxonomy" id="2478898"/>
    <lineage>
        <taxon>Eukaryota</taxon>
        <taxon>Fungi</taxon>
        <taxon>Dikarya</taxon>
        <taxon>Basidiomycota</taxon>
        <taxon>Agaricomycotina</taxon>
        <taxon>Agaricomycetes</taxon>
        <taxon>Polyporales</taxon>
        <taxon>Cerrenaceae</taxon>
        <taxon>Cerrena</taxon>
    </lineage>
</organism>
<dbReference type="InterPro" id="IPR001810">
    <property type="entry name" value="F-box_dom"/>
</dbReference>
<reference evidence="2 3" key="1">
    <citation type="submission" date="2022-09" db="EMBL/GenBank/DDBJ databases">
        <authorList>
            <person name="Palmer J.M."/>
        </authorList>
    </citation>
    <scope>NUCLEOTIDE SEQUENCE [LARGE SCALE GENOMIC DNA]</scope>
    <source>
        <strain evidence="2 3">DSM 7382</strain>
    </source>
</reference>
<dbReference type="AlphaFoldDB" id="A0AAW0GEA8"/>
<gene>
    <name evidence="2" type="ORF">QCA50_008642</name>
</gene>
<sequence length="434" mass="48914">MLPLELFYIILGYITDDKLLLRKCSLVNHCWRNIAQQFLFKDVEVNGPIDKLSNFLDNIRDHPEIPSYIHRLSFTCTSHASGLSPASFGIILDQLPRLKHLRLDEVLWRSSTNLSFEDLEPAAKRPSRTLETLELKRITMEKSASLHGIWDILLCFNSIRNLHLGVIPKDFVIRQPPRGTTLGCVNIERLVVERTLRADVMLAWLIHQPIVQPIQSLFFAAHSPCDYNILASYLVDAGSSLQDLTLNMTSKPGDQASSDIANSGLPLKSCSLLSSLCLKTLMSRDTQTPTVVSPKCWQSQSLSPISTFLCFGHLLRSAPTTIRHLHLVIHSFIADNWFEQFQNADWDATIDVINRITSLEDLHFHIIVWSRRKKGGIAGNPKHIISRAVSFVKDRFAASPHKRVLRVSGDVLDDIVQYISSKADTSSAYTNTKA</sequence>
<dbReference type="EMBL" id="JASBNA010000011">
    <property type="protein sequence ID" value="KAK7688272.1"/>
    <property type="molecule type" value="Genomic_DNA"/>
</dbReference>
<feature type="domain" description="F-box" evidence="1">
    <location>
        <begin position="1"/>
        <end position="43"/>
    </location>
</feature>
<dbReference type="Proteomes" id="UP001385951">
    <property type="component" value="Unassembled WGS sequence"/>
</dbReference>
<accession>A0AAW0GEA8</accession>